<reference evidence="2" key="1">
    <citation type="journal article" date="2019" name="Sci. Rep.">
        <title>Draft genome of Tanacetum cinerariifolium, the natural source of mosquito coil.</title>
        <authorList>
            <person name="Yamashiro T."/>
            <person name="Shiraishi A."/>
            <person name="Satake H."/>
            <person name="Nakayama K."/>
        </authorList>
    </citation>
    <scope>NUCLEOTIDE SEQUENCE</scope>
</reference>
<evidence type="ECO:0000256" key="1">
    <source>
        <dbReference type="SAM" id="MobiDB-lite"/>
    </source>
</evidence>
<dbReference type="AlphaFoldDB" id="A0A699XNF0"/>
<accession>A0A699XNF0</accession>
<gene>
    <name evidence="2" type="ORF">Tci_933298</name>
</gene>
<dbReference type="EMBL" id="BKCJ011889719">
    <property type="protein sequence ID" value="GFD61329.1"/>
    <property type="molecule type" value="Genomic_DNA"/>
</dbReference>
<sequence length="79" mass="7818">ADGHQPGRHVGGHLPRPGAPLAAGALAGGRAQAEFPDPGQRRPAAPGQAGDARAGSRRAALARTPGPVVHQRAEGRGPA</sequence>
<proteinExistence type="predicted"/>
<organism evidence="2">
    <name type="scientific">Tanacetum cinerariifolium</name>
    <name type="common">Dalmatian daisy</name>
    <name type="synonym">Chrysanthemum cinerariifolium</name>
    <dbReference type="NCBI Taxonomy" id="118510"/>
    <lineage>
        <taxon>Eukaryota</taxon>
        <taxon>Viridiplantae</taxon>
        <taxon>Streptophyta</taxon>
        <taxon>Embryophyta</taxon>
        <taxon>Tracheophyta</taxon>
        <taxon>Spermatophyta</taxon>
        <taxon>Magnoliopsida</taxon>
        <taxon>eudicotyledons</taxon>
        <taxon>Gunneridae</taxon>
        <taxon>Pentapetalae</taxon>
        <taxon>asterids</taxon>
        <taxon>campanulids</taxon>
        <taxon>Asterales</taxon>
        <taxon>Asteraceae</taxon>
        <taxon>Asteroideae</taxon>
        <taxon>Anthemideae</taxon>
        <taxon>Anthemidinae</taxon>
        <taxon>Tanacetum</taxon>
    </lineage>
</organism>
<feature type="compositionally biased region" description="Basic residues" evidence="1">
    <location>
        <begin position="1"/>
        <end position="11"/>
    </location>
</feature>
<comment type="caution">
    <text evidence="2">The sequence shown here is derived from an EMBL/GenBank/DDBJ whole genome shotgun (WGS) entry which is preliminary data.</text>
</comment>
<feature type="region of interest" description="Disordered" evidence="1">
    <location>
        <begin position="1"/>
        <end position="79"/>
    </location>
</feature>
<feature type="non-terminal residue" evidence="2">
    <location>
        <position position="79"/>
    </location>
</feature>
<protein>
    <submittedName>
        <fullName evidence="2">Uncharacterized protein</fullName>
    </submittedName>
</protein>
<feature type="compositionally biased region" description="Low complexity" evidence="1">
    <location>
        <begin position="12"/>
        <end position="31"/>
    </location>
</feature>
<feature type="compositionally biased region" description="Low complexity" evidence="1">
    <location>
        <begin position="47"/>
        <end position="63"/>
    </location>
</feature>
<feature type="non-terminal residue" evidence="2">
    <location>
        <position position="1"/>
    </location>
</feature>
<evidence type="ECO:0000313" key="2">
    <source>
        <dbReference type="EMBL" id="GFD61329.1"/>
    </source>
</evidence>
<name>A0A699XNF0_TANCI</name>